<proteinExistence type="predicted"/>
<protein>
    <submittedName>
        <fullName evidence="8">RDD family protein</fullName>
    </submittedName>
</protein>
<keyword evidence="9" id="KW-1185">Reference proteome</keyword>
<dbReference type="Proteomes" id="UP000199501">
    <property type="component" value="Unassembled WGS sequence"/>
</dbReference>
<dbReference type="AlphaFoldDB" id="A0A1G6YCR0"/>
<evidence type="ECO:0000256" key="4">
    <source>
        <dbReference type="ARBA" id="ARBA00022989"/>
    </source>
</evidence>
<keyword evidence="2" id="KW-1003">Cell membrane</keyword>
<feature type="domain" description="RDD" evidence="7">
    <location>
        <begin position="55"/>
        <end position="166"/>
    </location>
</feature>
<sequence>MPGPLATVTPPYAGGVSRWTGTWLSGPGAALEPADGPQRWRGERLGLPERGSGSVASTGIRLGALAIDLVLASLATSVFFRPDFTDPAVMRTFNYWALLTWFVITVAGVALAGFTPGKALLGLRVVRMDGAPLVGPIRAIPRSVLVALVVPAAITDRDGRGLHDKAVGTIVLRTR</sequence>
<feature type="transmembrane region" description="Helical" evidence="6">
    <location>
        <begin position="60"/>
        <end position="81"/>
    </location>
</feature>
<comment type="subcellular location">
    <subcellularLocation>
        <location evidence="1">Cell membrane</location>
        <topology evidence="1">Multi-pass membrane protein</topology>
    </subcellularLocation>
</comment>
<dbReference type="InterPro" id="IPR016795">
    <property type="entry name" value="UCP021697"/>
</dbReference>
<reference evidence="9" key="1">
    <citation type="submission" date="2016-10" db="EMBL/GenBank/DDBJ databases">
        <authorList>
            <person name="Varghese N."/>
            <person name="Submissions S."/>
        </authorList>
    </citation>
    <scope>NUCLEOTIDE SEQUENCE [LARGE SCALE GENOMIC DNA]</scope>
    <source>
        <strain evidence="9">IBRC-M 10403</strain>
    </source>
</reference>
<dbReference type="InterPro" id="IPR051791">
    <property type="entry name" value="Pra-immunoreactive"/>
</dbReference>
<dbReference type="PIRSF" id="PIRSF021697">
    <property type="entry name" value="UCP021697"/>
    <property type="match status" value="1"/>
</dbReference>
<dbReference type="PANTHER" id="PTHR36115">
    <property type="entry name" value="PROLINE-RICH ANTIGEN HOMOLOG-RELATED"/>
    <property type="match status" value="1"/>
</dbReference>
<evidence type="ECO:0000313" key="8">
    <source>
        <dbReference type="EMBL" id="SDD88169.1"/>
    </source>
</evidence>
<evidence type="ECO:0000313" key="9">
    <source>
        <dbReference type="Proteomes" id="UP000199501"/>
    </source>
</evidence>
<keyword evidence="5 6" id="KW-0472">Membrane</keyword>
<evidence type="ECO:0000256" key="5">
    <source>
        <dbReference type="ARBA" id="ARBA00023136"/>
    </source>
</evidence>
<accession>A0A1G6YCR0</accession>
<dbReference type="STRING" id="1271860.SAMN05216174_12116"/>
<evidence type="ECO:0000259" key="7">
    <source>
        <dbReference type="Pfam" id="PF06271"/>
    </source>
</evidence>
<name>A0A1G6YCR0_9PSEU</name>
<gene>
    <name evidence="8" type="ORF">SAMN05216174_12116</name>
</gene>
<organism evidence="8 9">
    <name type="scientific">Actinokineospora iranica</name>
    <dbReference type="NCBI Taxonomy" id="1271860"/>
    <lineage>
        <taxon>Bacteria</taxon>
        <taxon>Bacillati</taxon>
        <taxon>Actinomycetota</taxon>
        <taxon>Actinomycetes</taxon>
        <taxon>Pseudonocardiales</taxon>
        <taxon>Pseudonocardiaceae</taxon>
        <taxon>Actinokineospora</taxon>
    </lineage>
</organism>
<dbReference type="InterPro" id="IPR010432">
    <property type="entry name" value="RDD"/>
</dbReference>
<evidence type="ECO:0000256" key="1">
    <source>
        <dbReference type="ARBA" id="ARBA00004651"/>
    </source>
</evidence>
<keyword evidence="3 6" id="KW-0812">Transmembrane</keyword>
<evidence type="ECO:0000256" key="6">
    <source>
        <dbReference type="SAM" id="Phobius"/>
    </source>
</evidence>
<evidence type="ECO:0000256" key="2">
    <source>
        <dbReference type="ARBA" id="ARBA00022475"/>
    </source>
</evidence>
<keyword evidence="4 6" id="KW-1133">Transmembrane helix</keyword>
<dbReference type="Pfam" id="PF06271">
    <property type="entry name" value="RDD"/>
    <property type="match status" value="1"/>
</dbReference>
<evidence type="ECO:0000256" key="3">
    <source>
        <dbReference type="ARBA" id="ARBA00022692"/>
    </source>
</evidence>
<dbReference type="PANTHER" id="PTHR36115:SF6">
    <property type="entry name" value="PROLINE-RICH ANTIGEN HOMOLOG"/>
    <property type="match status" value="1"/>
</dbReference>
<dbReference type="GO" id="GO:0005886">
    <property type="term" value="C:plasma membrane"/>
    <property type="evidence" value="ECO:0007669"/>
    <property type="project" value="UniProtKB-SubCell"/>
</dbReference>
<feature type="transmembrane region" description="Helical" evidence="6">
    <location>
        <begin position="93"/>
        <end position="114"/>
    </location>
</feature>
<dbReference type="EMBL" id="FMZZ01000021">
    <property type="protein sequence ID" value="SDD88169.1"/>
    <property type="molecule type" value="Genomic_DNA"/>
</dbReference>